<dbReference type="AlphaFoldDB" id="A0AA88T1G2"/>
<comment type="caution">
    <text evidence="1">The sequence shown here is derived from an EMBL/GenBank/DDBJ whole genome shotgun (WGS) entry which is preliminary data.</text>
</comment>
<dbReference type="EMBL" id="JAUPFM010000003">
    <property type="protein sequence ID" value="KAK2856870.1"/>
    <property type="molecule type" value="Genomic_DNA"/>
</dbReference>
<organism evidence="1 2">
    <name type="scientific">Channa striata</name>
    <name type="common">Snakehead murrel</name>
    <name type="synonym">Ophicephalus striatus</name>
    <dbReference type="NCBI Taxonomy" id="64152"/>
    <lineage>
        <taxon>Eukaryota</taxon>
        <taxon>Metazoa</taxon>
        <taxon>Chordata</taxon>
        <taxon>Craniata</taxon>
        <taxon>Vertebrata</taxon>
        <taxon>Euteleostomi</taxon>
        <taxon>Actinopterygii</taxon>
        <taxon>Neopterygii</taxon>
        <taxon>Teleostei</taxon>
        <taxon>Neoteleostei</taxon>
        <taxon>Acanthomorphata</taxon>
        <taxon>Anabantaria</taxon>
        <taxon>Anabantiformes</taxon>
        <taxon>Channoidei</taxon>
        <taxon>Channidae</taxon>
        <taxon>Channa</taxon>
    </lineage>
</organism>
<dbReference type="Proteomes" id="UP001187415">
    <property type="component" value="Unassembled WGS sequence"/>
</dbReference>
<protein>
    <submittedName>
        <fullName evidence="1">Uncharacterized protein</fullName>
    </submittedName>
</protein>
<keyword evidence="2" id="KW-1185">Reference proteome</keyword>
<name>A0AA88T1G2_CHASR</name>
<proteinExistence type="predicted"/>
<reference evidence="1" key="1">
    <citation type="submission" date="2023-07" db="EMBL/GenBank/DDBJ databases">
        <title>Chromosome-level Genome Assembly of Striped Snakehead (Channa striata).</title>
        <authorList>
            <person name="Liu H."/>
        </authorList>
    </citation>
    <scope>NUCLEOTIDE SEQUENCE</scope>
    <source>
        <strain evidence="1">Gz</strain>
        <tissue evidence="1">Muscle</tissue>
    </source>
</reference>
<evidence type="ECO:0000313" key="1">
    <source>
        <dbReference type="EMBL" id="KAK2856870.1"/>
    </source>
</evidence>
<accession>A0AA88T1G2</accession>
<sequence>MSAERGAHTYIKSLGTEALNVCDSTNSAIMAILNTSNPDRYRAPVFIRLDSDSAYVILQPASDFRESKTSAEVRQPDGSYKAVNAVWVG</sequence>
<evidence type="ECO:0000313" key="2">
    <source>
        <dbReference type="Proteomes" id="UP001187415"/>
    </source>
</evidence>
<gene>
    <name evidence="1" type="ORF">Q5P01_005605</name>
</gene>